<dbReference type="PROSITE" id="PS51450">
    <property type="entry name" value="LRR"/>
    <property type="match status" value="5"/>
</dbReference>
<keyword evidence="2" id="KW-0677">Repeat</keyword>
<proteinExistence type="predicted"/>
<feature type="compositionally biased region" description="Polar residues" evidence="3">
    <location>
        <begin position="598"/>
        <end position="608"/>
    </location>
</feature>
<feature type="compositionally biased region" description="Polar residues" evidence="3">
    <location>
        <begin position="267"/>
        <end position="281"/>
    </location>
</feature>
<protein>
    <recommendedName>
        <fullName evidence="6">Septation initiation network scaffold protein cdc11</fullName>
    </recommendedName>
</protein>
<dbReference type="Proteomes" id="UP001358417">
    <property type="component" value="Unassembled WGS sequence"/>
</dbReference>
<dbReference type="InterPro" id="IPR001611">
    <property type="entry name" value="Leu-rich_rpt"/>
</dbReference>
<dbReference type="InterPro" id="IPR025875">
    <property type="entry name" value="Leu-rich_rpt_4"/>
</dbReference>
<evidence type="ECO:0000256" key="2">
    <source>
        <dbReference type="ARBA" id="ARBA00022737"/>
    </source>
</evidence>
<feature type="compositionally biased region" description="Basic and acidic residues" evidence="3">
    <location>
        <begin position="346"/>
        <end position="360"/>
    </location>
</feature>
<dbReference type="EMBL" id="JAVRRD010000004">
    <property type="protein sequence ID" value="KAK5059785.1"/>
    <property type="molecule type" value="Genomic_DNA"/>
</dbReference>
<reference evidence="4 5" key="1">
    <citation type="submission" date="2023-08" db="EMBL/GenBank/DDBJ databases">
        <title>Black Yeasts Isolated from many extreme environments.</title>
        <authorList>
            <person name="Coleine C."/>
            <person name="Stajich J.E."/>
            <person name="Selbmann L."/>
        </authorList>
    </citation>
    <scope>NUCLEOTIDE SEQUENCE [LARGE SCALE GENOMIC DNA]</scope>
    <source>
        <strain evidence="4 5">CCFEE 5792</strain>
    </source>
</reference>
<dbReference type="InterPro" id="IPR032675">
    <property type="entry name" value="LRR_dom_sf"/>
</dbReference>
<feature type="region of interest" description="Disordered" evidence="3">
    <location>
        <begin position="341"/>
        <end position="360"/>
    </location>
</feature>
<dbReference type="InterPro" id="IPR003591">
    <property type="entry name" value="Leu-rich_rpt_typical-subtyp"/>
</dbReference>
<name>A0AAV9NLH2_9EURO</name>
<dbReference type="GO" id="GO:0031028">
    <property type="term" value="P:septation initiation signaling"/>
    <property type="evidence" value="ECO:0007669"/>
    <property type="project" value="TreeGrafter"/>
</dbReference>
<feature type="region of interest" description="Disordered" evidence="3">
    <location>
        <begin position="409"/>
        <end position="429"/>
    </location>
</feature>
<dbReference type="SMART" id="SM00369">
    <property type="entry name" value="LRR_TYP"/>
    <property type="match status" value="5"/>
</dbReference>
<comment type="caution">
    <text evidence="4">The sequence shown here is derived from an EMBL/GenBank/DDBJ whole genome shotgun (WGS) entry which is preliminary data.</text>
</comment>
<dbReference type="Gene3D" id="3.80.10.10">
    <property type="entry name" value="Ribonuclease Inhibitor"/>
    <property type="match status" value="2"/>
</dbReference>
<feature type="region of interest" description="Disordered" evidence="3">
    <location>
        <begin position="1"/>
        <end position="139"/>
    </location>
</feature>
<dbReference type="GeneID" id="89977826"/>
<dbReference type="InterPro" id="IPR052574">
    <property type="entry name" value="CDIRP"/>
</dbReference>
<evidence type="ECO:0000313" key="5">
    <source>
        <dbReference type="Proteomes" id="UP001358417"/>
    </source>
</evidence>
<feature type="region of interest" description="Disordered" evidence="3">
    <location>
        <begin position="263"/>
        <end position="286"/>
    </location>
</feature>
<feature type="compositionally biased region" description="Basic and acidic residues" evidence="3">
    <location>
        <begin position="778"/>
        <end position="801"/>
    </location>
</feature>
<feature type="compositionally biased region" description="Polar residues" evidence="3">
    <location>
        <begin position="190"/>
        <end position="205"/>
    </location>
</feature>
<keyword evidence="1" id="KW-0433">Leucine-rich repeat</keyword>
<feature type="region of interest" description="Disordered" evidence="3">
    <location>
        <begin position="596"/>
        <end position="617"/>
    </location>
</feature>
<feature type="region of interest" description="Disordered" evidence="3">
    <location>
        <begin position="951"/>
        <end position="972"/>
    </location>
</feature>
<dbReference type="GO" id="GO:0035591">
    <property type="term" value="F:signaling adaptor activity"/>
    <property type="evidence" value="ECO:0007669"/>
    <property type="project" value="TreeGrafter"/>
</dbReference>
<evidence type="ECO:0000313" key="4">
    <source>
        <dbReference type="EMBL" id="KAK5059785.1"/>
    </source>
</evidence>
<dbReference type="RefSeq" id="XP_064709606.1">
    <property type="nucleotide sequence ID" value="XM_064853207.1"/>
</dbReference>
<feature type="compositionally biased region" description="Polar residues" evidence="3">
    <location>
        <begin position="105"/>
        <end position="128"/>
    </location>
</feature>
<feature type="region of interest" description="Disordered" evidence="3">
    <location>
        <begin position="760"/>
        <end position="820"/>
    </location>
</feature>
<feature type="compositionally biased region" description="Low complexity" evidence="3">
    <location>
        <begin position="17"/>
        <end position="43"/>
    </location>
</feature>
<feature type="region of interest" description="Disordered" evidence="3">
    <location>
        <begin position="228"/>
        <end position="251"/>
    </location>
</feature>
<dbReference type="PANTHER" id="PTHR47566">
    <property type="match status" value="1"/>
</dbReference>
<evidence type="ECO:0000256" key="1">
    <source>
        <dbReference type="ARBA" id="ARBA00022614"/>
    </source>
</evidence>
<dbReference type="SUPFAM" id="SSF52058">
    <property type="entry name" value="L domain-like"/>
    <property type="match status" value="1"/>
</dbReference>
<gene>
    <name evidence="4" type="ORF">LTR84_009668</name>
</gene>
<feature type="region of interest" description="Disordered" evidence="3">
    <location>
        <begin position="181"/>
        <end position="205"/>
    </location>
</feature>
<accession>A0AAV9NLH2</accession>
<sequence length="1620" mass="180069">MEPWLDSLSEDWKSEQRSSSPAPSLPLRRQRGSLSLSQSSQSRIPHLANSMRKDSSNSINSTRRDSTTGTYLRLRSTKGKAKSRGEPALQERTPSSLNALGPSGSHRQPSLPRRTSSVFSESQNSVQHHSVREPFSDAETPEWKKRLVKGEDLTSDGFDLFSPSKLEGVFKEPIATQLRSENDSQHLESEPQQTKPFSLPQSNAFPQQFSSFRPMRNHRPDLEVLQEVTEDEESNPRDISAMSSEHGLSSLPGLVSHRVRSFERTRSANSGTTSPKHSSVLSDKAESVIDSRIRTVSGRREMENEFISPITISKQNSIRASVMRSSLSMDVKELQSKLEAAAAATQDDRPTSSSSDKEISYGHVSVLADDDKMDHTWPSSFPSDLSVGTEGFSTQKANLNGILQRLARSATPSTRESSMIHRDQTNRSSRVVSAHGASMSINSSPPQHSHLMDDTFEQSGVSASVLESPPDTSVIHHIDAHVRPSSSGSPLKLFGNRDTYTNNKLNRILSQFEETTESSFDDLGDKLAAKTESILLMSQFGLGDLDDFGFENQIPPPLPIQAATFASTDRIFRSKVDVSTLLQKSPRLATTFARDVQAQHTAPQSPATLRNDRSTTKRRKTLLDSHVSVQNQDIEVKITQIDDVATLAGTKRKDARPGNDSVLANSDILLSRLRLRPASATQRSLKTVPSVPATIEQPVVDDKQLKEAVATELANFAHEVMDVAKDSRKPSMGTKDYLEEANKVMEFIRSKGKPLVHLTTIRSETTKDEHIDEDSDPDSTKDSFTRPPSREHVRKPRADPRHARHNSRVASHLRKFRDEEDTDNLTNFSAAFGPTSAKGDISPADSISRLNSISVVYEEQESNPPNMHILNPEETLRKRKHSASTIEGSIVNQRPQSQDSSHHSTQNTFPTNSTASGPKGVIPSGTISIPDQVAGLTFDKEKKLWVKKLQASAEQPRSPVTEDDPFDSIPDLSVNETRENAVKVDPKTVPAAIAREKQPRAVTIAFSSPVVSAVNYVNISEDDIESLPREEDLPVDDSEMEFSELSVIKHSLKADQPPVISVEEIHINGADDPPKPAFQTRTISPIEEQDEEPEATNMSLVPITRSTDLIATPQRAVIKHHRSAYRAPSILCLTPLSDFTLHQVDVGKNPDLSYVSERKHPQALRQAHGSLSLANDQLVKAITNAAGGELFWDKLRQLDILPGKVSSVHSLKKYCPVLEDVSMSDNIIEHVTGMPKTVRTLDLHNNMLTNLTSWNHLVNLQYLDVSGNQLDSLDGFSSLVHLRSLKANNNHITNITGILNLKGLIDLEVHHNDISVVDFSGSQLRRLKTLDLSNNKIKEVKNLHNLSRLEELDVSNNAIEKWLSEKTDRSISLRKLQASHNMLASIHLKNMPTLKFLDLDNNSINQVSDLSNSYNLESLSLRDQDNAPDIVNLILSTPNECRHIRLSSNEVADGSITLPTLPQHNVRELELAACGISDLPERFGSYFPNCRKLNLNFNAIKDVIPLRGMQKITHLFIAQNRISRLRRTCILFSKLTHLREIDIRENPLTLGFYVRRLDEITAMKRRTMELLLSENCKNLVDFNGMELCRSDEMKSDALFKKLTTRGVIGEPAASDGAVFN</sequence>
<keyword evidence="5" id="KW-1185">Reference proteome</keyword>
<feature type="compositionally biased region" description="Basic and acidic residues" evidence="3">
    <location>
        <begin position="130"/>
        <end position="139"/>
    </location>
</feature>
<feature type="compositionally biased region" description="Polar residues" evidence="3">
    <location>
        <begin position="890"/>
        <end position="916"/>
    </location>
</feature>
<evidence type="ECO:0008006" key="6">
    <source>
        <dbReference type="Google" id="ProtNLM"/>
    </source>
</evidence>
<dbReference type="GO" id="GO:1902412">
    <property type="term" value="P:regulation of mitotic cytokinesis"/>
    <property type="evidence" value="ECO:0007669"/>
    <property type="project" value="TreeGrafter"/>
</dbReference>
<dbReference type="PANTHER" id="PTHR47566:SF1">
    <property type="entry name" value="PROTEIN NUD1"/>
    <property type="match status" value="1"/>
</dbReference>
<feature type="region of interest" description="Disordered" evidence="3">
    <location>
        <begin position="890"/>
        <end position="926"/>
    </location>
</feature>
<evidence type="ECO:0000256" key="3">
    <source>
        <dbReference type="SAM" id="MobiDB-lite"/>
    </source>
</evidence>
<dbReference type="Pfam" id="PF12799">
    <property type="entry name" value="LRR_4"/>
    <property type="match status" value="2"/>
</dbReference>
<organism evidence="4 5">
    <name type="scientific">Exophiala bonariae</name>
    <dbReference type="NCBI Taxonomy" id="1690606"/>
    <lineage>
        <taxon>Eukaryota</taxon>
        <taxon>Fungi</taxon>
        <taxon>Dikarya</taxon>
        <taxon>Ascomycota</taxon>
        <taxon>Pezizomycotina</taxon>
        <taxon>Eurotiomycetes</taxon>
        <taxon>Chaetothyriomycetidae</taxon>
        <taxon>Chaetothyriales</taxon>
        <taxon>Herpotrichiellaceae</taxon>
        <taxon>Exophiala</taxon>
    </lineage>
</organism>
<dbReference type="SMART" id="SM00365">
    <property type="entry name" value="LRR_SD22"/>
    <property type="match status" value="6"/>
</dbReference>
<dbReference type="GO" id="GO:0061499">
    <property type="term" value="C:outer plaque of mitotic spindle pole body"/>
    <property type="evidence" value="ECO:0007669"/>
    <property type="project" value="TreeGrafter"/>
</dbReference>
<feature type="compositionally biased region" description="Basic residues" evidence="3">
    <location>
        <begin position="802"/>
        <end position="815"/>
    </location>
</feature>